<evidence type="ECO:0000313" key="1">
    <source>
        <dbReference type="EMBL" id="CAO98902.1"/>
    </source>
</evidence>
<geneLocation type="mitochondrion" evidence="1"/>
<reference evidence="1" key="1">
    <citation type="submission" date="2007-08" db="EMBL/GenBank/DDBJ databases">
        <title>Genetic variation in Verrucophora spp. a bloom-forming ichthyotoxic dictyochophyte, using rDNA, mitochondrial COXI, chloroplast psbA, rbcL and rubisco spacer sequences.</title>
        <authorList>
            <person name="Riisberg I."/>
            <person name="Edvardsen B."/>
        </authorList>
    </citation>
    <scope>NUCLEOTIDE SEQUENCE</scope>
    <source>
        <strain evidence="1">RA000412-1-1</strain>
    </source>
</reference>
<proteinExistence type="predicted"/>
<keyword evidence="1" id="KW-0496">Mitochondrion</keyword>
<sequence>MLFIRGKAISGAPIINGTNQFPKPPIITGITMKKIIIKACPVTSTLYN</sequence>
<dbReference type="EMBL" id="AM850251">
    <property type="protein sequence ID" value="CAO98902.1"/>
    <property type="molecule type" value="Genomic_DNA"/>
</dbReference>
<name>B5D5W0_9STRA</name>
<protein>
    <submittedName>
        <fullName evidence="1">Cytochrome oxidase subunit I</fullName>
    </submittedName>
</protein>
<organism evidence="1">
    <name type="scientific">Florenciella parvula</name>
    <dbReference type="NCBI Taxonomy" id="236787"/>
    <lineage>
        <taxon>Eukaryota</taxon>
        <taxon>Sar</taxon>
        <taxon>Stramenopiles</taxon>
        <taxon>Ochrophyta</taxon>
        <taxon>Dictyochophyceae</taxon>
        <taxon>Florenciellales</taxon>
        <taxon>Florenciella</taxon>
    </lineage>
</organism>
<gene>
    <name evidence="1" type="primary">COXI</name>
</gene>
<accession>B5D5W0</accession>
<dbReference type="AlphaFoldDB" id="B5D5W0"/>